<sequence length="346" mass="40244">MPKRGNRKRLKERGHVCCAAAVTVADYADSDPAIVKSGRVKKAVANAIQKEVKLLCGLEASQVPVEEIPEDHLDCNKDGDELKISKKKKSKRHQDDGNSGEQYPIDIWLFLASYIRPEDVGKFALICKSAWTVTCTAAFWTRLYKRCYHSDVCLPARLQPEGIDRFRCLRICVIRSLYYMYEPFHFRLSEKPAIPESTPDTLQNCSCLLYWCKKGTGNRQDQRWEFSYKFKKQSPKLKNGYRNGLQFPRQYEQVHRNPDQDCYLLQITTLNFIFTPVVMGMTLTLFTINVSSDMRHHRVRMIFQDSPIQHGKKLQKDQGLQVILDPVQSVRLLDWWHPQFPFSYTI</sequence>
<keyword evidence="4" id="KW-1185">Reference proteome</keyword>
<dbReference type="CTD" id="92703"/>
<dbReference type="OrthoDB" id="5955317at2759"/>
<keyword evidence="1" id="KW-0472">Membrane</keyword>
<evidence type="ECO:0000313" key="2">
    <source>
        <dbReference type="EMBL" id="AFO96973.1"/>
    </source>
</evidence>
<dbReference type="GO" id="GO:0019005">
    <property type="term" value="C:SCF ubiquitin ligase complex"/>
    <property type="evidence" value="ECO:0007669"/>
    <property type="project" value="TreeGrafter"/>
</dbReference>
<gene>
    <name evidence="3" type="primary">tmem183a</name>
</gene>
<reference evidence="2 4" key="3">
    <citation type="journal article" date="2014" name="Nature">
        <title>Elephant shark genome provides unique insights into gnathostome evolution.</title>
        <authorList>
            <consortium name="International Elephant Shark Genome Sequencing Consortium"/>
            <person name="Venkatesh B."/>
            <person name="Lee A.P."/>
            <person name="Ravi V."/>
            <person name="Maurya A.K."/>
            <person name="Lian M.M."/>
            <person name="Swann J.B."/>
            <person name="Ohta Y."/>
            <person name="Flajnik M.F."/>
            <person name="Sutoh Y."/>
            <person name="Kasahara M."/>
            <person name="Hoon S."/>
            <person name="Gangu V."/>
            <person name="Roy S.W."/>
            <person name="Irimia M."/>
            <person name="Korzh V."/>
            <person name="Kondrychyn I."/>
            <person name="Lim Z.W."/>
            <person name="Tay B.H."/>
            <person name="Tohari S."/>
            <person name="Kong K.W."/>
            <person name="Ho S."/>
            <person name="Lorente-Galdos B."/>
            <person name="Quilez J."/>
            <person name="Marques-Bonet T."/>
            <person name="Raney B.J."/>
            <person name="Ingham P.W."/>
            <person name="Tay A."/>
            <person name="Hillier L.W."/>
            <person name="Minx P."/>
            <person name="Boehm T."/>
            <person name="Wilson R.K."/>
            <person name="Brenner S."/>
            <person name="Warren W.C."/>
        </authorList>
    </citation>
    <scope>NUCLEOTIDE SEQUENCE</scope>
    <source>
        <tissue evidence="2">Intestine</tissue>
    </source>
</reference>
<organism evidence="2">
    <name type="scientific">Callorhinchus milii</name>
    <name type="common">Ghost shark</name>
    <dbReference type="NCBI Taxonomy" id="7868"/>
    <lineage>
        <taxon>Eukaryota</taxon>
        <taxon>Metazoa</taxon>
        <taxon>Chordata</taxon>
        <taxon>Craniata</taxon>
        <taxon>Vertebrata</taxon>
        <taxon>Chondrichthyes</taxon>
        <taxon>Holocephali</taxon>
        <taxon>Chimaeriformes</taxon>
        <taxon>Callorhinchidae</taxon>
        <taxon>Callorhinchus</taxon>
    </lineage>
</organism>
<dbReference type="Proteomes" id="UP000314986">
    <property type="component" value="Unassembled WGS sequence"/>
</dbReference>
<evidence type="ECO:0000313" key="4">
    <source>
        <dbReference type="Proteomes" id="UP000314986"/>
    </source>
</evidence>
<dbReference type="RefSeq" id="XP_007892346.1">
    <property type="nucleotide sequence ID" value="XM_007894155.2"/>
</dbReference>
<dbReference type="GeneID" id="103179073"/>
<evidence type="ECO:0000313" key="3">
    <source>
        <dbReference type="Ensembl" id="ENSCMIP00000042260.1"/>
    </source>
</evidence>
<keyword evidence="1" id="KW-1133">Transmembrane helix</keyword>
<name>V9KGH1_CALMI</name>
<protein>
    <submittedName>
        <fullName evidence="2 3">Transmembrane protein 183A</fullName>
    </submittedName>
</protein>
<dbReference type="GeneTree" id="ENSGT00390000009310"/>
<dbReference type="PANTHER" id="PTHR20988:SF2">
    <property type="entry name" value="TRANSMEMBRANE PROTEIN 183A-RELATED"/>
    <property type="match status" value="1"/>
</dbReference>
<feature type="transmembrane region" description="Helical" evidence="1">
    <location>
        <begin position="263"/>
        <end position="288"/>
    </location>
</feature>
<dbReference type="AlphaFoldDB" id="V9KGH1"/>
<dbReference type="EMBL" id="JW864456">
    <property type="protein sequence ID" value="AFO96973.1"/>
    <property type="molecule type" value="mRNA"/>
</dbReference>
<keyword evidence="1 2" id="KW-0812">Transmembrane</keyword>
<reference evidence="3" key="4">
    <citation type="submission" date="2025-05" db="UniProtKB">
        <authorList>
            <consortium name="Ensembl"/>
        </authorList>
    </citation>
    <scope>IDENTIFICATION</scope>
</reference>
<evidence type="ECO:0000256" key="1">
    <source>
        <dbReference type="SAM" id="Phobius"/>
    </source>
</evidence>
<dbReference type="OMA" id="RFKSKCC"/>
<proteinExistence type="evidence at transcript level"/>
<dbReference type="PANTHER" id="PTHR20988">
    <property type="entry name" value="TRANSMEMBRANE PROTEIN 183A-RELATED"/>
    <property type="match status" value="1"/>
</dbReference>
<dbReference type="InterPro" id="IPR026509">
    <property type="entry name" value="TMEM183"/>
</dbReference>
<dbReference type="KEGG" id="cmk:103179073"/>
<accession>V9KGH1</accession>
<reference evidence="4" key="2">
    <citation type="journal article" date="2007" name="PLoS Biol.">
        <title>Survey sequencing and comparative analysis of the elephant shark (Callorhinchus milii) genome.</title>
        <authorList>
            <person name="Venkatesh B."/>
            <person name="Kirkness E.F."/>
            <person name="Loh Y.H."/>
            <person name="Halpern A.L."/>
            <person name="Lee A.P."/>
            <person name="Johnson J."/>
            <person name="Dandona N."/>
            <person name="Viswanathan L.D."/>
            <person name="Tay A."/>
            <person name="Venter J.C."/>
            <person name="Strausberg R.L."/>
            <person name="Brenner S."/>
        </authorList>
    </citation>
    <scope>NUCLEOTIDE SEQUENCE [LARGE SCALE GENOMIC DNA]</scope>
</reference>
<dbReference type="Ensembl" id="ENSCMIT00000042867.1">
    <property type="protein sequence ID" value="ENSCMIP00000042260.1"/>
    <property type="gene ID" value="ENSCMIG00000017564.1"/>
</dbReference>
<dbReference type="GO" id="GO:0031647">
    <property type="term" value="P:regulation of protein stability"/>
    <property type="evidence" value="ECO:0007669"/>
    <property type="project" value="TreeGrafter"/>
</dbReference>
<dbReference type="STRING" id="7868.ENSCMIP00000042260"/>
<reference evidence="4" key="1">
    <citation type="journal article" date="2006" name="Science">
        <title>Ancient noncoding elements conserved in the human genome.</title>
        <authorList>
            <person name="Venkatesh B."/>
            <person name="Kirkness E.F."/>
            <person name="Loh Y.H."/>
            <person name="Halpern A.L."/>
            <person name="Lee A.P."/>
            <person name="Johnson J."/>
            <person name="Dandona N."/>
            <person name="Viswanathan L.D."/>
            <person name="Tay A."/>
            <person name="Venter J.C."/>
            <person name="Strausberg R.L."/>
            <person name="Brenner S."/>
        </authorList>
    </citation>
    <scope>NUCLEOTIDE SEQUENCE [LARGE SCALE GENOMIC DNA]</scope>
</reference>